<dbReference type="AlphaFoldDB" id="A0A0R1U684"/>
<organism evidence="13 14">
    <name type="scientific">Lacticaseibacillus pantheris DSM 15945 = JCM 12539 = NBRC 106106</name>
    <dbReference type="NCBI Taxonomy" id="1423783"/>
    <lineage>
        <taxon>Bacteria</taxon>
        <taxon>Bacillati</taxon>
        <taxon>Bacillota</taxon>
        <taxon>Bacilli</taxon>
        <taxon>Lactobacillales</taxon>
        <taxon>Lactobacillaceae</taxon>
        <taxon>Lacticaseibacillus</taxon>
    </lineage>
</organism>
<dbReference type="SUPFAM" id="SSF50249">
    <property type="entry name" value="Nucleic acid-binding proteins"/>
    <property type="match status" value="1"/>
</dbReference>
<dbReference type="PANTHER" id="PTHR32120:SF11">
    <property type="entry name" value="SMALL RIBOSOMAL SUBUNIT BIOGENESIS GTPASE RSGA 1, MITOCHONDRIAL-RELATED"/>
    <property type="match status" value="1"/>
</dbReference>
<dbReference type="PROSITE" id="PS51721">
    <property type="entry name" value="G_CP"/>
    <property type="match status" value="1"/>
</dbReference>
<reference evidence="13 14" key="1">
    <citation type="journal article" date="2015" name="Genome Announc.">
        <title>Expanding the biotechnology potential of lactobacilli through comparative genomics of 213 strains and associated genera.</title>
        <authorList>
            <person name="Sun Z."/>
            <person name="Harris H.M."/>
            <person name="McCann A."/>
            <person name="Guo C."/>
            <person name="Argimon S."/>
            <person name="Zhang W."/>
            <person name="Yang X."/>
            <person name="Jeffery I.B."/>
            <person name="Cooney J.C."/>
            <person name="Kagawa T.F."/>
            <person name="Liu W."/>
            <person name="Song Y."/>
            <person name="Salvetti E."/>
            <person name="Wrobel A."/>
            <person name="Rasinkangas P."/>
            <person name="Parkhill J."/>
            <person name="Rea M.C."/>
            <person name="O'Sullivan O."/>
            <person name="Ritari J."/>
            <person name="Douillard F.P."/>
            <person name="Paul Ross R."/>
            <person name="Yang R."/>
            <person name="Briner A.E."/>
            <person name="Felis G.E."/>
            <person name="de Vos W.M."/>
            <person name="Barrangou R."/>
            <person name="Klaenhammer T.R."/>
            <person name="Caufield P.W."/>
            <person name="Cui Y."/>
            <person name="Zhang H."/>
            <person name="O'Toole P.W."/>
        </authorList>
    </citation>
    <scope>NUCLEOTIDE SEQUENCE [LARGE SCALE GENOMIC DNA]</scope>
    <source>
        <strain evidence="13 14">DSM 15945</strain>
    </source>
</reference>
<evidence type="ECO:0000256" key="9">
    <source>
        <dbReference type="ARBA" id="ARBA00023134"/>
    </source>
</evidence>
<protein>
    <recommendedName>
        <fullName evidence="10">Small ribosomal subunit biogenesis GTPase RsgA</fullName>
        <ecNumber evidence="10">3.6.1.-</ecNumber>
    </recommendedName>
</protein>
<dbReference type="InterPro" id="IPR031944">
    <property type="entry name" value="RsgA_N"/>
</dbReference>
<dbReference type="EMBL" id="AZFJ01000037">
    <property type="protein sequence ID" value="KRL86819.1"/>
    <property type="molecule type" value="Genomic_DNA"/>
</dbReference>
<dbReference type="SUPFAM" id="SSF52540">
    <property type="entry name" value="P-loop containing nucleoside triphosphate hydrolases"/>
    <property type="match status" value="1"/>
</dbReference>
<feature type="binding site" evidence="10">
    <location>
        <begin position="113"/>
        <end position="116"/>
    </location>
    <ligand>
        <name>GTP</name>
        <dbReference type="ChEBI" id="CHEBI:37565"/>
    </ligand>
</feature>
<dbReference type="CDD" id="cd01854">
    <property type="entry name" value="YjeQ_EngC"/>
    <property type="match status" value="1"/>
</dbReference>
<dbReference type="InterPro" id="IPR030378">
    <property type="entry name" value="G_CP_dom"/>
</dbReference>
<keyword evidence="9 10" id="KW-0342">GTP-binding</keyword>
<dbReference type="CDD" id="cd04466">
    <property type="entry name" value="S1_YloQ_GTPase"/>
    <property type="match status" value="1"/>
</dbReference>
<evidence type="ECO:0000256" key="7">
    <source>
        <dbReference type="ARBA" id="ARBA00022833"/>
    </source>
</evidence>
<feature type="binding site" evidence="10">
    <location>
        <position position="262"/>
    </location>
    <ligand>
        <name>Zn(2+)</name>
        <dbReference type="ChEBI" id="CHEBI:29105"/>
    </ligand>
</feature>
<keyword evidence="5 10" id="KW-0547">Nucleotide-binding</keyword>
<dbReference type="PANTHER" id="PTHR32120">
    <property type="entry name" value="SMALL RIBOSOMAL SUBUNIT BIOGENESIS GTPASE RSGA"/>
    <property type="match status" value="1"/>
</dbReference>
<proteinExistence type="inferred from homology"/>
<evidence type="ECO:0000256" key="3">
    <source>
        <dbReference type="ARBA" id="ARBA00022723"/>
    </source>
</evidence>
<keyword evidence="7 10" id="KW-0862">Zinc</keyword>
<dbReference type="InterPro" id="IPR027417">
    <property type="entry name" value="P-loop_NTPase"/>
</dbReference>
<dbReference type="GO" id="GO:0019843">
    <property type="term" value="F:rRNA binding"/>
    <property type="evidence" value="ECO:0007669"/>
    <property type="project" value="UniProtKB-KW"/>
</dbReference>
<dbReference type="EC" id="3.6.1.-" evidence="10"/>
<comment type="function">
    <text evidence="10">One of several proteins that assist in the late maturation steps of the functional core of the 30S ribosomal subunit. Helps release RbfA from mature subunits. May play a role in the assembly of ribosomal proteins into the subunit. Circularly permuted GTPase that catalyzes slow GTP hydrolysis, GTPase activity is stimulated by the 30S ribosomal subunit.</text>
</comment>
<dbReference type="GO" id="GO:0005737">
    <property type="term" value="C:cytoplasm"/>
    <property type="evidence" value="ECO:0007669"/>
    <property type="project" value="UniProtKB-SubCell"/>
</dbReference>
<evidence type="ECO:0000256" key="2">
    <source>
        <dbReference type="ARBA" id="ARBA00022517"/>
    </source>
</evidence>
<comment type="subcellular location">
    <subcellularLocation>
        <location evidence="10">Cytoplasm</location>
    </subcellularLocation>
</comment>
<dbReference type="GO" id="GO:0042274">
    <property type="term" value="P:ribosomal small subunit biogenesis"/>
    <property type="evidence" value="ECO:0007669"/>
    <property type="project" value="UniProtKB-UniRule"/>
</dbReference>
<keyword evidence="1 10" id="KW-0963">Cytoplasm</keyword>
<evidence type="ECO:0000259" key="11">
    <source>
        <dbReference type="PROSITE" id="PS50936"/>
    </source>
</evidence>
<feature type="binding site" evidence="10">
    <location>
        <position position="256"/>
    </location>
    <ligand>
        <name>Zn(2+)</name>
        <dbReference type="ChEBI" id="CHEBI:29105"/>
    </ligand>
</feature>
<dbReference type="Gene3D" id="3.40.50.300">
    <property type="entry name" value="P-loop containing nucleotide triphosphate hydrolases"/>
    <property type="match status" value="1"/>
</dbReference>
<dbReference type="Gene3D" id="1.10.40.50">
    <property type="entry name" value="Probable gtpase engc, domain 3"/>
    <property type="match status" value="1"/>
</dbReference>
<dbReference type="Pfam" id="PF03193">
    <property type="entry name" value="RsgA_GTPase"/>
    <property type="match status" value="1"/>
</dbReference>
<sequence>MQGQIIQLLSGYYDIAVDGQVIRTRAAGNLRNKHVSPIVGDFVEFTPAPDNGELGYLTSVLPRRNALVRPPVANVDQAMVVTAAAEPDFATNLLDRFLVYLEGQHLDVIITMTKTDLLDESRFDQLRVTMDGYERIGYRIHMPRQPFLAGDLTRLSGMLADKLTIFTGQTGAGKSTLLNHLVPELELDTAAISKSLNRGKHTTRKTTLYPAHGGLVADTPGFSSLELLDVETEELRDRFPEFVSVAGNCKFRGCQHLREPQCAVKAGVADGTIMQSRYDNYQQFHEELAARKPVYDKKKR</sequence>
<keyword evidence="4 10" id="KW-0699">rRNA-binding</keyword>
<feature type="binding site" evidence="10">
    <location>
        <position position="249"/>
    </location>
    <ligand>
        <name>Zn(2+)</name>
        <dbReference type="ChEBI" id="CHEBI:29105"/>
    </ligand>
</feature>
<dbReference type="RefSeq" id="WP_056956428.1">
    <property type="nucleotide sequence ID" value="NZ_AZFJ01000037.1"/>
</dbReference>
<keyword evidence="3 10" id="KW-0479">Metal-binding</keyword>
<name>A0A0R1U684_9LACO</name>
<evidence type="ECO:0000256" key="1">
    <source>
        <dbReference type="ARBA" id="ARBA00022490"/>
    </source>
</evidence>
<comment type="caution">
    <text evidence="13">The sequence shown here is derived from an EMBL/GenBank/DDBJ whole genome shotgun (WGS) entry which is preliminary data.</text>
</comment>
<feature type="domain" description="EngC GTPase" evidence="11">
    <location>
        <begin position="73"/>
        <end position="223"/>
    </location>
</feature>
<dbReference type="InterPro" id="IPR012340">
    <property type="entry name" value="NA-bd_OB-fold"/>
</dbReference>
<feature type="domain" description="CP-type G" evidence="12">
    <location>
        <begin position="64"/>
        <end position="225"/>
    </location>
</feature>
<keyword evidence="6 10" id="KW-0378">Hydrolase</keyword>
<evidence type="ECO:0000259" key="12">
    <source>
        <dbReference type="PROSITE" id="PS51721"/>
    </source>
</evidence>
<evidence type="ECO:0000313" key="13">
    <source>
        <dbReference type="EMBL" id="KRL86819.1"/>
    </source>
</evidence>
<dbReference type="PROSITE" id="PS50936">
    <property type="entry name" value="ENGC_GTPASE"/>
    <property type="match status" value="1"/>
</dbReference>
<evidence type="ECO:0000256" key="4">
    <source>
        <dbReference type="ARBA" id="ARBA00022730"/>
    </source>
</evidence>
<keyword evidence="8 10" id="KW-0694">RNA-binding</keyword>
<dbReference type="STRING" id="1423783.FC50_GL000466"/>
<dbReference type="HAMAP" id="MF_01820">
    <property type="entry name" value="GTPase_RsgA"/>
    <property type="match status" value="1"/>
</dbReference>
<evidence type="ECO:0000256" key="5">
    <source>
        <dbReference type="ARBA" id="ARBA00022741"/>
    </source>
</evidence>
<gene>
    <name evidence="10" type="primary">rsgA</name>
    <name evidence="13" type="ORF">FC50_GL000466</name>
</gene>
<dbReference type="GO" id="GO:0005525">
    <property type="term" value="F:GTP binding"/>
    <property type="evidence" value="ECO:0007669"/>
    <property type="project" value="UniProtKB-UniRule"/>
</dbReference>
<dbReference type="PATRIC" id="fig|1423783.4.peg.482"/>
<dbReference type="NCBIfam" id="TIGR00157">
    <property type="entry name" value="ribosome small subunit-dependent GTPase A"/>
    <property type="match status" value="1"/>
</dbReference>
<keyword evidence="14" id="KW-1185">Reference proteome</keyword>
<dbReference type="OrthoDB" id="9809485at2"/>
<accession>A0A0R1U684</accession>
<feature type="binding site" evidence="10">
    <location>
        <begin position="168"/>
        <end position="176"/>
    </location>
    <ligand>
        <name>GTP</name>
        <dbReference type="ChEBI" id="CHEBI:37565"/>
    </ligand>
</feature>
<evidence type="ECO:0000313" key="14">
    <source>
        <dbReference type="Proteomes" id="UP000051922"/>
    </source>
</evidence>
<dbReference type="Proteomes" id="UP000051922">
    <property type="component" value="Unassembled WGS sequence"/>
</dbReference>
<dbReference type="GO" id="GO:0003924">
    <property type="term" value="F:GTPase activity"/>
    <property type="evidence" value="ECO:0007669"/>
    <property type="project" value="UniProtKB-UniRule"/>
</dbReference>
<evidence type="ECO:0000256" key="8">
    <source>
        <dbReference type="ARBA" id="ARBA00022884"/>
    </source>
</evidence>
<evidence type="ECO:0000256" key="10">
    <source>
        <dbReference type="HAMAP-Rule" id="MF_01820"/>
    </source>
</evidence>
<comment type="similarity">
    <text evidence="10">Belongs to the TRAFAC class YlqF/YawG GTPase family. RsgA subfamily.</text>
</comment>
<evidence type="ECO:0000256" key="6">
    <source>
        <dbReference type="ARBA" id="ARBA00022801"/>
    </source>
</evidence>
<feature type="binding site" evidence="10">
    <location>
        <position position="254"/>
    </location>
    <ligand>
        <name>Zn(2+)</name>
        <dbReference type="ChEBI" id="CHEBI:29105"/>
    </ligand>
</feature>
<comment type="cofactor">
    <cofactor evidence="10">
        <name>Zn(2+)</name>
        <dbReference type="ChEBI" id="CHEBI:29105"/>
    </cofactor>
    <text evidence="10">Binds 1 zinc ion per subunit.</text>
</comment>
<keyword evidence="2 10" id="KW-0690">Ribosome biogenesis</keyword>
<comment type="subunit">
    <text evidence="10">Monomer. Associates with 30S ribosomal subunit, binds 16S rRNA.</text>
</comment>
<dbReference type="GO" id="GO:0046872">
    <property type="term" value="F:metal ion binding"/>
    <property type="evidence" value="ECO:0007669"/>
    <property type="project" value="UniProtKB-KW"/>
</dbReference>
<dbReference type="InterPro" id="IPR010914">
    <property type="entry name" value="RsgA_GTPase_dom"/>
</dbReference>
<dbReference type="InterPro" id="IPR004881">
    <property type="entry name" value="Ribosome_biogen_GTPase_RsgA"/>
</dbReference>
<dbReference type="Pfam" id="PF16745">
    <property type="entry name" value="RsgA_N"/>
    <property type="match status" value="1"/>
</dbReference>
<dbReference type="Gene3D" id="2.40.50.140">
    <property type="entry name" value="Nucleic acid-binding proteins"/>
    <property type="match status" value="1"/>
</dbReference>